<sequence length="300" mass="32093">MEMRCSDTARPPVPLIHGGAGSLESDPELREKRRTFIKNLAASAWPELHRGKTAVDTVTEVVKRLEKSGLFNAGYGSALQSDGLARLSASLMDGERLKFSGVMLATHLIHPIELARVLQNRTESVLGPLGAQLLARELGMAPQNPALPERARCWADHLERPNGTMNGAGTVGAVVLDHHGHLAAATSTGGGRFNFPERVSDSATVAGTYASAYAAISCTGIGEQIVDDGVAVRLETRVRDGCGIVEASETTYREAVARHREYGWIAVDHKGAWSMCWTTEAMLCAAISADRQSPVLGEDP</sequence>
<dbReference type="PANTHER" id="PTHR10188">
    <property type="entry name" value="L-ASPARAGINASE"/>
    <property type="match status" value="1"/>
</dbReference>
<reference evidence="2 3" key="1">
    <citation type="submission" date="2023-03" db="EMBL/GenBank/DDBJ databases">
        <authorList>
            <person name="Pearce D."/>
        </authorList>
    </citation>
    <scope>NUCLEOTIDE SEQUENCE [LARGE SCALE GENOMIC DNA]</scope>
    <source>
        <strain evidence="2">Msz</strain>
    </source>
</reference>
<accession>A0ABM9HZ74</accession>
<dbReference type="Gene3D" id="3.60.20.30">
    <property type="entry name" value="(Glycosyl)asparaginase"/>
    <property type="match status" value="1"/>
</dbReference>
<dbReference type="EMBL" id="OX458333">
    <property type="protein sequence ID" value="CAI8782855.1"/>
    <property type="molecule type" value="Genomic_DNA"/>
</dbReference>
<protein>
    <submittedName>
        <fullName evidence="2">Asparaginase</fullName>
    </submittedName>
</protein>
<dbReference type="Pfam" id="PF01112">
    <property type="entry name" value="Asparaginase_2"/>
    <property type="match status" value="1"/>
</dbReference>
<dbReference type="SUPFAM" id="SSF56235">
    <property type="entry name" value="N-terminal nucleophile aminohydrolases (Ntn hydrolases)"/>
    <property type="match status" value="1"/>
</dbReference>
<evidence type="ECO:0000256" key="1">
    <source>
        <dbReference type="SAM" id="MobiDB-lite"/>
    </source>
</evidence>
<dbReference type="PANTHER" id="PTHR10188:SF6">
    <property type="entry name" value="N(4)-(BETA-N-ACETYLGLUCOSAMINYL)-L-ASPARAGINASE"/>
    <property type="match status" value="1"/>
</dbReference>
<dbReference type="InterPro" id="IPR000246">
    <property type="entry name" value="Peptidase_T2"/>
</dbReference>
<keyword evidence="3" id="KW-1185">Reference proteome</keyword>
<dbReference type="Proteomes" id="UP001162030">
    <property type="component" value="Chromosome"/>
</dbReference>
<proteinExistence type="predicted"/>
<evidence type="ECO:0000313" key="2">
    <source>
        <dbReference type="EMBL" id="CAI8782855.1"/>
    </source>
</evidence>
<dbReference type="InterPro" id="IPR029055">
    <property type="entry name" value="Ntn_hydrolases_N"/>
</dbReference>
<evidence type="ECO:0000313" key="3">
    <source>
        <dbReference type="Proteomes" id="UP001162030"/>
    </source>
</evidence>
<organism evidence="2 3">
    <name type="scientific">Methylocaldum szegediense</name>
    <dbReference type="NCBI Taxonomy" id="73780"/>
    <lineage>
        <taxon>Bacteria</taxon>
        <taxon>Pseudomonadati</taxon>
        <taxon>Pseudomonadota</taxon>
        <taxon>Gammaproteobacteria</taxon>
        <taxon>Methylococcales</taxon>
        <taxon>Methylococcaceae</taxon>
        <taxon>Methylocaldum</taxon>
    </lineage>
</organism>
<name>A0ABM9HZ74_9GAMM</name>
<gene>
    <name evidence="2" type="ORF">MSZNOR_1253</name>
</gene>
<feature type="region of interest" description="Disordered" evidence="1">
    <location>
        <begin position="1"/>
        <end position="25"/>
    </location>
</feature>